<dbReference type="AlphaFoldDB" id="A0A9P6HRE2"/>
<feature type="compositionally biased region" description="Polar residues" evidence="13">
    <location>
        <begin position="400"/>
        <end position="416"/>
    </location>
</feature>
<evidence type="ECO:0000256" key="5">
    <source>
        <dbReference type="ARBA" id="ARBA00022527"/>
    </source>
</evidence>
<dbReference type="Gene3D" id="3.90.810.10">
    <property type="entry name" value="CRIB domain"/>
    <property type="match status" value="1"/>
</dbReference>
<evidence type="ECO:0000256" key="11">
    <source>
        <dbReference type="ARBA" id="ARBA00048679"/>
    </source>
</evidence>
<evidence type="ECO:0000256" key="4">
    <source>
        <dbReference type="ARBA" id="ARBA00022490"/>
    </source>
</evidence>
<dbReference type="GO" id="GO:0004674">
    <property type="term" value="F:protein serine/threonine kinase activity"/>
    <property type="evidence" value="ECO:0007669"/>
    <property type="project" value="UniProtKB-KW"/>
</dbReference>
<comment type="catalytic activity">
    <reaction evidence="11">
        <text>L-seryl-[protein] + ATP = O-phospho-L-seryl-[protein] + ADP + H(+)</text>
        <dbReference type="Rhea" id="RHEA:17989"/>
        <dbReference type="Rhea" id="RHEA-COMP:9863"/>
        <dbReference type="Rhea" id="RHEA-COMP:11604"/>
        <dbReference type="ChEBI" id="CHEBI:15378"/>
        <dbReference type="ChEBI" id="CHEBI:29999"/>
        <dbReference type="ChEBI" id="CHEBI:30616"/>
        <dbReference type="ChEBI" id="CHEBI:83421"/>
        <dbReference type="ChEBI" id="CHEBI:456216"/>
        <dbReference type="EC" id="2.7.11.1"/>
    </reaction>
</comment>
<dbReference type="InterPro" id="IPR000095">
    <property type="entry name" value="CRIB_dom"/>
</dbReference>
<feature type="compositionally biased region" description="Polar residues" evidence="13">
    <location>
        <begin position="211"/>
        <end position="226"/>
    </location>
</feature>
<keyword evidence="17" id="KW-1185">Reference proteome</keyword>
<evidence type="ECO:0000313" key="17">
    <source>
        <dbReference type="Proteomes" id="UP000736335"/>
    </source>
</evidence>
<dbReference type="SUPFAM" id="SSF56112">
    <property type="entry name" value="Protein kinase-like (PK-like)"/>
    <property type="match status" value="1"/>
</dbReference>
<evidence type="ECO:0000256" key="3">
    <source>
        <dbReference type="ARBA" id="ARBA00012513"/>
    </source>
</evidence>
<keyword evidence="5" id="KW-0723">Serine/threonine-protein kinase</keyword>
<feature type="compositionally biased region" description="Basic residues" evidence="13">
    <location>
        <begin position="476"/>
        <end position="488"/>
    </location>
</feature>
<dbReference type="InterPro" id="IPR051931">
    <property type="entry name" value="PAK3-like"/>
</dbReference>
<proteinExistence type="inferred from homology"/>
<gene>
    <name evidence="16" type="ORF">BJ322DRAFT_1103765</name>
</gene>
<comment type="catalytic activity">
    <reaction evidence="10">
        <text>L-threonyl-[protein] + ATP = O-phospho-L-threonyl-[protein] + ADP + H(+)</text>
        <dbReference type="Rhea" id="RHEA:46608"/>
        <dbReference type="Rhea" id="RHEA-COMP:11060"/>
        <dbReference type="Rhea" id="RHEA-COMP:11605"/>
        <dbReference type="ChEBI" id="CHEBI:15378"/>
        <dbReference type="ChEBI" id="CHEBI:30013"/>
        <dbReference type="ChEBI" id="CHEBI:30616"/>
        <dbReference type="ChEBI" id="CHEBI:61977"/>
        <dbReference type="ChEBI" id="CHEBI:456216"/>
        <dbReference type="EC" id="2.7.11.1"/>
    </reaction>
</comment>
<reference evidence="16" key="1">
    <citation type="journal article" date="2020" name="Nat. Commun.">
        <title>Large-scale genome sequencing of mycorrhizal fungi provides insights into the early evolution of symbiotic traits.</title>
        <authorList>
            <person name="Miyauchi S."/>
            <person name="Kiss E."/>
            <person name="Kuo A."/>
            <person name="Drula E."/>
            <person name="Kohler A."/>
            <person name="Sanchez-Garcia M."/>
            <person name="Morin E."/>
            <person name="Andreopoulos B."/>
            <person name="Barry K.W."/>
            <person name="Bonito G."/>
            <person name="Buee M."/>
            <person name="Carver A."/>
            <person name="Chen C."/>
            <person name="Cichocki N."/>
            <person name="Clum A."/>
            <person name="Culley D."/>
            <person name="Crous P.W."/>
            <person name="Fauchery L."/>
            <person name="Girlanda M."/>
            <person name="Hayes R.D."/>
            <person name="Keri Z."/>
            <person name="LaButti K."/>
            <person name="Lipzen A."/>
            <person name="Lombard V."/>
            <person name="Magnuson J."/>
            <person name="Maillard F."/>
            <person name="Murat C."/>
            <person name="Nolan M."/>
            <person name="Ohm R.A."/>
            <person name="Pangilinan J."/>
            <person name="Pereira M.F."/>
            <person name="Perotto S."/>
            <person name="Peter M."/>
            <person name="Pfister S."/>
            <person name="Riley R."/>
            <person name="Sitrit Y."/>
            <person name="Stielow J.B."/>
            <person name="Szollosi G."/>
            <person name="Zifcakova L."/>
            <person name="Stursova M."/>
            <person name="Spatafora J.W."/>
            <person name="Tedersoo L."/>
            <person name="Vaario L.M."/>
            <person name="Yamada A."/>
            <person name="Yan M."/>
            <person name="Wang P."/>
            <person name="Xu J."/>
            <person name="Bruns T."/>
            <person name="Baldrian P."/>
            <person name="Vilgalys R."/>
            <person name="Dunand C."/>
            <person name="Henrissat B."/>
            <person name="Grigoriev I.V."/>
            <person name="Hibbett D."/>
            <person name="Nagy L.G."/>
            <person name="Martin F.M."/>
        </authorList>
    </citation>
    <scope>NUCLEOTIDE SEQUENCE</scope>
    <source>
        <strain evidence="16">UH-Tt-Lm1</strain>
    </source>
</reference>
<feature type="compositionally biased region" description="Polar residues" evidence="13">
    <location>
        <begin position="101"/>
        <end position="128"/>
    </location>
</feature>
<sequence>MSTPTTVKQRPSSTRHSRITVEYHRPSRESIQEYGALLDQANLHASSNSLPSFTPSRQAPPPPPSGPSSFKAKDPLSPTTATPVHKTRNSLQKPPPRNRKPSIQTNTLRANRTMDSSLPNNTDLSPIKSSYSQSNGSSPNVTSPPRPSRANTTTLNDIFPTQSTMAQRRISTPVIGSIGFHDHARHGEEEEVHSSHPLLNPIGDSPPVPQLPSSFTTNGTGTTRARSATVTKGKKGMLGFVSDLLGSNKRVEISTPYDPVHLTHVGFNTSTGEFTGLPKEWQQLLQESGISRMEQERNPEAVMEIVKFYQEGGGGGDVWDKMGGALKGGPPVLPAPPASKPLMDESFYAPRPAPGPPKRPQQSSSTTHSNSATTQPITPTPSRNAPTPPSNRPGLDRSVSARTQPKPSSPAMSRSNTTKESRNGSDRHVPHHQQSPTQQSAHHQQHPQSQPSQAPTKPKASAPAQASGSSPTEPKTHHKPKQATHHAPSKPGTGLNPPGAAPRRREKKDKEDDTEIVRRLQQICTDADPTRLYRNLVKIGAGASGGVFTAYQVGTNNSVAIKQMDLNKQPKKDLIINEILVMKASRHPNIVNYIDSFLHKNELWVVMEYMEGGSLTDVVTANLMSEGQIAAVSRETCQGLEHLHRHGVIHRDIKSDNVLLNMHGDVKLTDFGFCAQISDGAKRTTMVGTPYWMAPEVVTRKEYGPKVDIWSLGIMAIEMIEGEPPYLNQNPLKALYLIATNGTPTIANPENLSALFKDYLGLTLSVDVGRRPTASELLQHAFFKAAEPLRTMTPLIKAARDASKPK</sequence>
<feature type="region of interest" description="Disordered" evidence="13">
    <location>
        <begin position="1"/>
        <end position="166"/>
    </location>
</feature>
<dbReference type="InterPro" id="IPR017441">
    <property type="entry name" value="Protein_kinase_ATP_BS"/>
</dbReference>
<protein>
    <recommendedName>
        <fullName evidence="3">non-specific serine/threonine protein kinase</fullName>
        <ecNumber evidence="3">2.7.11.1</ecNumber>
    </recommendedName>
</protein>
<dbReference type="PANTHER" id="PTHR45832">
    <property type="entry name" value="SERINE/THREONINE-PROTEIN KINASE SAMKA-RELATED-RELATED"/>
    <property type="match status" value="1"/>
</dbReference>
<dbReference type="InterPro" id="IPR036936">
    <property type="entry name" value="CRIB_dom_sf"/>
</dbReference>
<evidence type="ECO:0000256" key="10">
    <source>
        <dbReference type="ARBA" id="ARBA00047899"/>
    </source>
</evidence>
<evidence type="ECO:0000259" key="15">
    <source>
        <dbReference type="PROSITE" id="PS50108"/>
    </source>
</evidence>
<dbReference type="PROSITE" id="PS50108">
    <property type="entry name" value="CRIB"/>
    <property type="match status" value="1"/>
</dbReference>
<feature type="compositionally biased region" description="Polar residues" evidence="13">
    <location>
        <begin position="376"/>
        <end position="385"/>
    </location>
</feature>
<dbReference type="Pfam" id="PF00069">
    <property type="entry name" value="Pkinase"/>
    <property type="match status" value="1"/>
</dbReference>
<keyword evidence="8 16" id="KW-0418">Kinase</keyword>
<feature type="compositionally biased region" description="Low complexity" evidence="13">
    <location>
        <begin position="129"/>
        <end position="138"/>
    </location>
</feature>
<keyword evidence="4" id="KW-0963">Cytoplasm</keyword>
<comment type="caution">
    <text evidence="16">The sequence shown here is derived from an EMBL/GenBank/DDBJ whole genome shotgun (WGS) entry which is preliminary data.</text>
</comment>
<keyword evidence="9 12" id="KW-0067">ATP-binding</keyword>
<evidence type="ECO:0000256" key="2">
    <source>
        <dbReference type="ARBA" id="ARBA00008874"/>
    </source>
</evidence>
<dbReference type="GO" id="GO:0005737">
    <property type="term" value="C:cytoplasm"/>
    <property type="evidence" value="ECO:0007669"/>
    <property type="project" value="UniProtKB-SubCell"/>
</dbReference>
<dbReference type="Pfam" id="PF00786">
    <property type="entry name" value="PBD"/>
    <property type="match status" value="1"/>
</dbReference>
<evidence type="ECO:0000256" key="6">
    <source>
        <dbReference type="ARBA" id="ARBA00022679"/>
    </source>
</evidence>
<accession>A0A9P6HRE2</accession>
<dbReference type="SMART" id="SM00220">
    <property type="entry name" value="S_TKc"/>
    <property type="match status" value="1"/>
</dbReference>
<dbReference type="CDD" id="cd01093">
    <property type="entry name" value="CRIB_PAK_like"/>
    <property type="match status" value="1"/>
</dbReference>
<feature type="compositionally biased region" description="Polar residues" evidence="13">
    <location>
        <begin position="1"/>
        <end position="12"/>
    </location>
</feature>
<comment type="subcellular location">
    <subcellularLocation>
        <location evidence="1">Cytoplasm</location>
    </subcellularLocation>
</comment>
<dbReference type="FunFam" id="1.10.510.10:FF:000011">
    <property type="entry name" value="Non-specific serine/threonine protein kinase"/>
    <property type="match status" value="1"/>
</dbReference>
<comment type="similarity">
    <text evidence="2">Belongs to the protein kinase superfamily. STE Ser/Thr protein kinase family. STE20 subfamily.</text>
</comment>
<dbReference type="Proteomes" id="UP000736335">
    <property type="component" value="Unassembled WGS sequence"/>
</dbReference>
<evidence type="ECO:0000256" key="9">
    <source>
        <dbReference type="ARBA" id="ARBA00022840"/>
    </source>
</evidence>
<dbReference type="InterPro" id="IPR033923">
    <property type="entry name" value="PAK_BD"/>
</dbReference>
<dbReference type="PROSITE" id="PS00108">
    <property type="entry name" value="PROTEIN_KINASE_ST"/>
    <property type="match status" value="1"/>
</dbReference>
<feature type="region of interest" description="Disordered" evidence="13">
    <location>
        <begin position="329"/>
        <end position="515"/>
    </location>
</feature>
<dbReference type="GO" id="GO:0005524">
    <property type="term" value="F:ATP binding"/>
    <property type="evidence" value="ECO:0007669"/>
    <property type="project" value="UniProtKB-UniRule"/>
</dbReference>
<dbReference type="PROSITE" id="PS50011">
    <property type="entry name" value="PROTEIN_KINASE_DOM"/>
    <property type="match status" value="1"/>
</dbReference>
<dbReference type="SMART" id="SM00285">
    <property type="entry name" value="PBD"/>
    <property type="match status" value="1"/>
</dbReference>
<evidence type="ECO:0000256" key="1">
    <source>
        <dbReference type="ARBA" id="ARBA00004496"/>
    </source>
</evidence>
<dbReference type="CDD" id="cd06614">
    <property type="entry name" value="STKc_PAK"/>
    <property type="match status" value="1"/>
</dbReference>
<feature type="compositionally biased region" description="Basic and acidic residues" evidence="13">
    <location>
        <begin position="417"/>
        <end position="428"/>
    </location>
</feature>
<dbReference type="OrthoDB" id="248923at2759"/>
<dbReference type="PANTHER" id="PTHR45832:SF22">
    <property type="entry name" value="SERINE_THREONINE-PROTEIN KINASE SAMKA-RELATED"/>
    <property type="match status" value="1"/>
</dbReference>
<keyword evidence="6" id="KW-0808">Transferase</keyword>
<dbReference type="Gene3D" id="1.10.510.10">
    <property type="entry name" value="Transferase(Phosphotransferase) domain 1"/>
    <property type="match status" value="1"/>
</dbReference>
<evidence type="ECO:0000256" key="7">
    <source>
        <dbReference type="ARBA" id="ARBA00022741"/>
    </source>
</evidence>
<feature type="binding site" evidence="12">
    <location>
        <position position="562"/>
    </location>
    <ligand>
        <name>ATP</name>
        <dbReference type="ChEBI" id="CHEBI:30616"/>
    </ligand>
</feature>
<dbReference type="EMBL" id="WIUZ02000001">
    <property type="protein sequence ID" value="KAF9793359.1"/>
    <property type="molecule type" value="Genomic_DNA"/>
</dbReference>
<feature type="compositionally biased region" description="Polar residues" evidence="13">
    <location>
        <begin position="148"/>
        <end position="166"/>
    </location>
</feature>
<dbReference type="EC" id="2.7.11.1" evidence="3"/>
<evidence type="ECO:0000256" key="12">
    <source>
        <dbReference type="PROSITE-ProRule" id="PRU10141"/>
    </source>
</evidence>
<reference evidence="16" key="2">
    <citation type="submission" date="2020-11" db="EMBL/GenBank/DDBJ databases">
        <authorList>
            <consortium name="DOE Joint Genome Institute"/>
            <person name="Kuo A."/>
            <person name="Miyauchi S."/>
            <person name="Kiss E."/>
            <person name="Drula E."/>
            <person name="Kohler A."/>
            <person name="Sanchez-Garcia M."/>
            <person name="Andreopoulos B."/>
            <person name="Barry K.W."/>
            <person name="Bonito G."/>
            <person name="Buee M."/>
            <person name="Carver A."/>
            <person name="Chen C."/>
            <person name="Cichocki N."/>
            <person name="Clum A."/>
            <person name="Culley D."/>
            <person name="Crous P.W."/>
            <person name="Fauchery L."/>
            <person name="Girlanda M."/>
            <person name="Hayes R."/>
            <person name="Keri Z."/>
            <person name="Labutti K."/>
            <person name="Lipzen A."/>
            <person name="Lombard V."/>
            <person name="Magnuson J."/>
            <person name="Maillard F."/>
            <person name="Morin E."/>
            <person name="Murat C."/>
            <person name="Nolan M."/>
            <person name="Ohm R."/>
            <person name="Pangilinan J."/>
            <person name="Pereira M."/>
            <person name="Perotto S."/>
            <person name="Peter M."/>
            <person name="Riley R."/>
            <person name="Sitrit Y."/>
            <person name="Stielow B."/>
            <person name="Szollosi G."/>
            <person name="Zifcakova L."/>
            <person name="Stursova M."/>
            <person name="Spatafora J.W."/>
            <person name="Tedersoo L."/>
            <person name="Vaario L.-M."/>
            <person name="Yamada A."/>
            <person name="Yan M."/>
            <person name="Wang P."/>
            <person name="Xu J."/>
            <person name="Bruns T."/>
            <person name="Baldrian P."/>
            <person name="Vilgalys R."/>
            <person name="Henrissat B."/>
            <person name="Grigoriev I.V."/>
            <person name="Hibbett D."/>
            <person name="Nagy L.G."/>
            <person name="Martin F.M."/>
        </authorList>
    </citation>
    <scope>NUCLEOTIDE SEQUENCE</scope>
    <source>
        <strain evidence="16">UH-Tt-Lm1</strain>
    </source>
</reference>
<feature type="compositionally biased region" description="Low complexity" evidence="13">
    <location>
        <begin position="360"/>
        <end position="375"/>
    </location>
</feature>
<dbReference type="Gene3D" id="3.30.200.20">
    <property type="entry name" value="Phosphorylase Kinase, domain 1"/>
    <property type="match status" value="1"/>
</dbReference>
<dbReference type="FunFam" id="3.30.200.20:FF:000385">
    <property type="entry name" value="Non-specific serine/threonine protein kinase"/>
    <property type="match status" value="1"/>
</dbReference>
<keyword evidence="7 12" id="KW-0547">Nucleotide-binding</keyword>
<evidence type="ECO:0000256" key="8">
    <source>
        <dbReference type="ARBA" id="ARBA00022777"/>
    </source>
</evidence>
<dbReference type="PROSITE" id="PS00107">
    <property type="entry name" value="PROTEIN_KINASE_ATP"/>
    <property type="match status" value="1"/>
</dbReference>
<evidence type="ECO:0000313" key="16">
    <source>
        <dbReference type="EMBL" id="KAF9793359.1"/>
    </source>
</evidence>
<dbReference type="InterPro" id="IPR000719">
    <property type="entry name" value="Prot_kinase_dom"/>
</dbReference>
<dbReference type="GO" id="GO:0030447">
    <property type="term" value="P:filamentous growth"/>
    <property type="evidence" value="ECO:0007669"/>
    <property type="project" value="UniProtKB-ARBA"/>
</dbReference>
<feature type="compositionally biased region" description="Low complexity" evidence="13">
    <location>
        <begin position="432"/>
        <end position="472"/>
    </location>
</feature>
<dbReference type="InterPro" id="IPR008271">
    <property type="entry name" value="Ser/Thr_kinase_AS"/>
</dbReference>
<evidence type="ECO:0000256" key="13">
    <source>
        <dbReference type="SAM" id="MobiDB-lite"/>
    </source>
</evidence>
<name>A0A9P6HRE2_9AGAM</name>
<dbReference type="InterPro" id="IPR011009">
    <property type="entry name" value="Kinase-like_dom_sf"/>
</dbReference>
<organism evidence="16 17">
    <name type="scientific">Thelephora terrestris</name>
    <dbReference type="NCBI Taxonomy" id="56493"/>
    <lineage>
        <taxon>Eukaryota</taxon>
        <taxon>Fungi</taxon>
        <taxon>Dikarya</taxon>
        <taxon>Basidiomycota</taxon>
        <taxon>Agaricomycotina</taxon>
        <taxon>Agaricomycetes</taxon>
        <taxon>Thelephorales</taxon>
        <taxon>Thelephoraceae</taxon>
        <taxon>Thelephora</taxon>
    </lineage>
</organism>
<feature type="domain" description="CRIB" evidence="15">
    <location>
        <begin position="253"/>
        <end position="266"/>
    </location>
</feature>
<feature type="region of interest" description="Disordered" evidence="13">
    <location>
        <begin position="186"/>
        <end position="226"/>
    </location>
</feature>
<feature type="domain" description="Protein kinase" evidence="14">
    <location>
        <begin position="533"/>
        <end position="783"/>
    </location>
</feature>
<feature type="compositionally biased region" description="Basic and acidic residues" evidence="13">
    <location>
        <begin position="19"/>
        <end position="31"/>
    </location>
</feature>
<evidence type="ECO:0000259" key="14">
    <source>
        <dbReference type="PROSITE" id="PS50011"/>
    </source>
</evidence>